<dbReference type="Pfam" id="PF13439">
    <property type="entry name" value="Glyco_transf_4"/>
    <property type="match status" value="1"/>
</dbReference>
<dbReference type="SUPFAM" id="SSF53756">
    <property type="entry name" value="UDP-Glycosyltransferase/glycogen phosphorylase"/>
    <property type="match status" value="1"/>
</dbReference>
<dbReference type="Pfam" id="PF00534">
    <property type="entry name" value="Glycos_transf_1"/>
    <property type="match status" value="1"/>
</dbReference>
<dbReference type="Proteomes" id="UP001500469">
    <property type="component" value="Unassembled WGS sequence"/>
</dbReference>
<name>A0ABN1N693_9BACT</name>
<dbReference type="CDD" id="cd03820">
    <property type="entry name" value="GT4_AmsD-like"/>
    <property type="match status" value="1"/>
</dbReference>
<dbReference type="Gene3D" id="3.40.50.2000">
    <property type="entry name" value="Glycogen Phosphorylase B"/>
    <property type="match status" value="2"/>
</dbReference>
<dbReference type="PANTHER" id="PTHR12526">
    <property type="entry name" value="GLYCOSYLTRANSFERASE"/>
    <property type="match status" value="1"/>
</dbReference>
<gene>
    <name evidence="3" type="ORF">GCM10009119_43170</name>
</gene>
<dbReference type="EMBL" id="BAAAFI010000049">
    <property type="protein sequence ID" value="GAA0881347.1"/>
    <property type="molecule type" value="Genomic_DNA"/>
</dbReference>
<feature type="domain" description="Glycosyltransferase subfamily 4-like N-terminal" evidence="2">
    <location>
        <begin position="13"/>
        <end position="147"/>
    </location>
</feature>
<sequence length="365" mass="42325">MKIVFFISSLRGGGAERVMTILCNNLVERGHQIFLITDLREEIKYHVDNRINLIDLKTPSRFDGGFFSKYYKFYAHIRQAIREIDPDLVNSFMTGMNFHVLISTIGLRYPIVVSEHSTFQNFKSWFNYFTRFYVYKLAEQVTMLTNQDYCFVGSRISRKVVIPNPLPYKINHGEDIRNKNILAVGSLDRWKEKGFENLIRIWGEVANKYPEWALEIAGTGSIESRTYLENYCESKGVRKSVRFLGFQKNIDKIMRSSTIFVLSSTFEGFGMVLLESMSQGCAAISFKCKGGPSEIIRHLETGLLVEDQNFNSMKESICLLIEDEKLRAALIKNAIIDVERFSADKIVEKLEFTYNEVLFNYRRKL</sequence>
<dbReference type="RefSeq" id="WP_343855200.1">
    <property type="nucleotide sequence ID" value="NZ_BAAAFI010000049.1"/>
</dbReference>
<comment type="caution">
    <text evidence="3">The sequence shown here is derived from an EMBL/GenBank/DDBJ whole genome shotgun (WGS) entry which is preliminary data.</text>
</comment>
<dbReference type="InterPro" id="IPR028098">
    <property type="entry name" value="Glyco_trans_4-like_N"/>
</dbReference>
<dbReference type="InterPro" id="IPR001296">
    <property type="entry name" value="Glyco_trans_1"/>
</dbReference>
<evidence type="ECO:0000313" key="3">
    <source>
        <dbReference type="EMBL" id="GAA0881347.1"/>
    </source>
</evidence>
<dbReference type="PANTHER" id="PTHR12526:SF630">
    <property type="entry name" value="GLYCOSYLTRANSFERASE"/>
    <property type="match status" value="1"/>
</dbReference>
<evidence type="ECO:0000259" key="2">
    <source>
        <dbReference type="Pfam" id="PF13439"/>
    </source>
</evidence>
<accession>A0ABN1N693</accession>
<evidence type="ECO:0000259" key="1">
    <source>
        <dbReference type="Pfam" id="PF00534"/>
    </source>
</evidence>
<reference evidence="3 4" key="1">
    <citation type="journal article" date="2019" name="Int. J. Syst. Evol. Microbiol.">
        <title>The Global Catalogue of Microorganisms (GCM) 10K type strain sequencing project: providing services to taxonomists for standard genome sequencing and annotation.</title>
        <authorList>
            <consortium name="The Broad Institute Genomics Platform"/>
            <consortium name="The Broad Institute Genome Sequencing Center for Infectious Disease"/>
            <person name="Wu L."/>
            <person name="Ma J."/>
        </authorList>
    </citation>
    <scope>NUCLEOTIDE SEQUENCE [LARGE SCALE GENOMIC DNA]</scope>
    <source>
        <strain evidence="3 4">JCM 16112</strain>
    </source>
</reference>
<evidence type="ECO:0000313" key="4">
    <source>
        <dbReference type="Proteomes" id="UP001500469"/>
    </source>
</evidence>
<keyword evidence="4" id="KW-1185">Reference proteome</keyword>
<feature type="domain" description="Glycosyl transferase family 1" evidence="1">
    <location>
        <begin position="177"/>
        <end position="334"/>
    </location>
</feature>
<protein>
    <submittedName>
        <fullName evidence="3">Glycosyltransferase family 4 protein</fullName>
    </submittedName>
</protein>
<proteinExistence type="predicted"/>
<organism evidence="3 4">
    <name type="scientific">Algoriphagus jejuensis</name>
    <dbReference type="NCBI Taxonomy" id="419934"/>
    <lineage>
        <taxon>Bacteria</taxon>
        <taxon>Pseudomonadati</taxon>
        <taxon>Bacteroidota</taxon>
        <taxon>Cytophagia</taxon>
        <taxon>Cytophagales</taxon>
        <taxon>Cyclobacteriaceae</taxon>
        <taxon>Algoriphagus</taxon>
    </lineage>
</organism>